<organism evidence="5 6">
    <name type="scientific">Crossiella cryophila</name>
    <dbReference type="NCBI Taxonomy" id="43355"/>
    <lineage>
        <taxon>Bacteria</taxon>
        <taxon>Bacillati</taxon>
        <taxon>Actinomycetota</taxon>
        <taxon>Actinomycetes</taxon>
        <taxon>Pseudonocardiales</taxon>
        <taxon>Pseudonocardiaceae</taxon>
        <taxon>Crossiella</taxon>
    </lineage>
</organism>
<keyword evidence="5" id="KW-0012">Acyltransferase</keyword>
<evidence type="ECO:0000259" key="4">
    <source>
        <dbReference type="PROSITE" id="PS52004"/>
    </source>
</evidence>
<evidence type="ECO:0000256" key="1">
    <source>
        <dbReference type="ARBA" id="ARBA00008467"/>
    </source>
</evidence>
<comment type="similarity">
    <text evidence="1 3">Belongs to the thiolase-like superfamily. Beta-ketoacyl-ACP synthases family.</text>
</comment>
<dbReference type="RefSeq" id="WP_185007495.1">
    <property type="nucleotide sequence ID" value="NZ_BAAAUI010000045.1"/>
</dbReference>
<dbReference type="NCBIfam" id="NF005589">
    <property type="entry name" value="PRK07314.1"/>
    <property type="match status" value="1"/>
</dbReference>
<dbReference type="SUPFAM" id="SSF53901">
    <property type="entry name" value="Thiolase-like"/>
    <property type="match status" value="2"/>
</dbReference>
<dbReference type="SMART" id="SM00825">
    <property type="entry name" value="PKS_KS"/>
    <property type="match status" value="1"/>
</dbReference>
<accession>A0A7W7FZG0</accession>
<comment type="caution">
    <text evidence="5">The sequence shown here is derived from an EMBL/GenBank/DDBJ whole genome shotgun (WGS) entry which is preliminary data.</text>
</comment>
<dbReference type="Gene3D" id="3.40.47.10">
    <property type="match status" value="1"/>
</dbReference>
<dbReference type="PROSITE" id="PS52004">
    <property type="entry name" value="KS3_2"/>
    <property type="match status" value="1"/>
</dbReference>
<name>A0A7W7FZG0_9PSEU</name>
<sequence>MTEVVITGLGALSPLGGTTADTWSALLAGRSGVETLTDDWAQELPARLAARMAVDPASQLDRVQARRLDRSAQAALVAAREAWADAGLEKGAVDPNRVAVVLGTGIGGVGTLLDNYDALLGRGYRRVSPRMVQMIMPNSAAATVSIDLDARAGAICPASACATGAEALAHALDLIRLGRADIVITGGTEACVRSVTMAGFAQAQAMSTRNDEPHRASRPYDKGRDGFVLGEGAAVLVIERADLAAARGRTPYATFAGASITSDAYDMVGLHPQGDGQIRAMTTALKEAGLSATDIQHVNAHSTGTPGGDMLEAKAIYDVFGHQPLVSATKSMTGHLLGAAGALEAIFTVLAIHHDVAPPTRNLENPEDDLQIQVTRETPVNLPINAALSNSFGFGGHNTALVFKKA</sequence>
<dbReference type="FunFam" id="3.40.47.10:FF:000018">
    <property type="entry name" value="3-oxoacyl-[acyl-carrier-protein] synthase 2"/>
    <property type="match status" value="1"/>
</dbReference>
<dbReference type="InterPro" id="IPR020841">
    <property type="entry name" value="PKS_Beta-ketoAc_synthase_dom"/>
</dbReference>
<dbReference type="InterPro" id="IPR016039">
    <property type="entry name" value="Thiolase-like"/>
</dbReference>
<proteinExistence type="inferred from homology"/>
<dbReference type="EC" id="2.3.1.179" evidence="5"/>
<dbReference type="GO" id="GO:0005829">
    <property type="term" value="C:cytosol"/>
    <property type="evidence" value="ECO:0007669"/>
    <property type="project" value="TreeGrafter"/>
</dbReference>
<feature type="domain" description="Ketosynthase family 3 (KS3)" evidence="4">
    <location>
        <begin position="1"/>
        <end position="405"/>
    </location>
</feature>
<gene>
    <name evidence="5" type="ORF">HNR67_007262</name>
</gene>
<dbReference type="PANTHER" id="PTHR11712:SF336">
    <property type="entry name" value="3-OXOACYL-[ACYL-CARRIER-PROTEIN] SYNTHASE, MITOCHONDRIAL"/>
    <property type="match status" value="1"/>
</dbReference>
<dbReference type="GO" id="GO:0004315">
    <property type="term" value="F:3-oxoacyl-[acyl-carrier-protein] synthase activity"/>
    <property type="evidence" value="ECO:0007669"/>
    <property type="project" value="UniProtKB-EC"/>
</dbReference>
<evidence type="ECO:0000256" key="2">
    <source>
        <dbReference type="ARBA" id="ARBA00022679"/>
    </source>
</evidence>
<dbReference type="Pfam" id="PF02801">
    <property type="entry name" value="Ketoacyl-synt_C"/>
    <property type="match status" value="1"/>
</dbReference>
<evidence type="ECO:0000313" key="5">
    <source>
        <dbReference type="EMBL" id="MBB4681144.1"/>
    </source>
</evidence>
<evidence type="ECO:0000256" key="3">
    <source>
        <dbReference type="RuleBase" id="RU003694"/>
    </source>
</evidence>
<dbReference type="Pfam" id="PF00109">
    <property type="entry name" value="ketoacyl-synt"/>
    <property type="match status" value="1"/>
</dbReference>
<dbReference type="EMBL" id="JACHMH010000001">
    <property type="protein sequence ID" value="MBB4681144.1"/>
    <property type="molecule type" value="Genomic_DNA"/>
</dbReference>
<keyword evidence="6" id="KW-1185">Reference proteome</keyword>
<dbReference type="CDD" id="cd00834">
    <property type="entry name" value="KAS_I_II"/>
    <property type="match status" value="1"/>
</dbReference>
<dbReference type="InterPro" id="IPR014031">
    <property type="entry name" value="Ketoacyl_synth_C"/>
</dbReference>
<dbReference type="InterPro" id="IPR000794">
    <property type="entry name" value="Beta-ketoacyl_synthase"/>
</dbReference>
<dbReference type="InterPro" id="IPR014030">
    <property type="entry name" value="Ketoacyl_synth_N"/>
</dbReference>
<dbReference type="PANTHER" id="PTHR11712">
    <property type="entry name" value="POLYKETIDE SYNTHASE-RELATED"/>
    <property type="match status" value="1"/>
</dbReference>
<dbReference type="GO" id="GO:0006633">
    <property type="term" value="P:fatty acid biosynthetic process"/>
    <property type="evidence" value="ECO:0007669"/>
    <property type="project" value="TreeGrafter"/>
</dbReference>
<reference evidence="5 6" key="1">
    <citation type="submission" date="2020-08" db="EMBL/GenBank/DDBJ databases">
        <title>Sequencing the genomes of 1000 actinobacteria strains.</title>
        <authorList>
            <person name="Klenk H.-P."/>
        </authorList>
    </citation>
    <scope>NUCLEOTIDE SEQUENCE [LARGE SCALE GENOMIC DNA]</scope>
    <source>
        <strain evidence="5 6">DSM 44230</strain>
    </source>
</reference>
<keyword evidence="2 3" id="KW-0808">Transferase</keyword>
<evidence type="ECO:0000313" key="6">
    <source>
        <dbReference type="Proteomes" id="UP000533598"/>
    </source>
</evidence>
<dbReference type="Proteomes" id="UP000533598">
    <property type="component" value="Unassembled WGS sequence"/>
</dbReference>
<dbReference type="AlphaFoldDB" id="A0A7W7FZG0"/>
<protein>
    <submittedName>
        <fullName evidence="5">3-oxoacyl-[acyl-carrier-protein] synthase II</fullName>
        <ecNumber evidence="5">2.3.1.179</ecNumber>
    </submittedName>
</protein>